<keyword evidence="12" id="KW-1185">Reference proteome</keyword>
<name>A0AAV1YIA1_LUPLU</name>
<dbReference type="PANTHER" id="PTHR47967">
    <property type="entry name" value="OS07G0603500 PROTEIN-RELATED"/>
    <property type="match status" value="1"/>
</dbReference>
<dbReference type="InterPro" id="IPR033121">
    <property type="entry name" value="PEPTIDASE_A1"/>
</dbReference>
<evidence type="ECO:0000256" key="5">
    <source>
        <dbReference type="ARBA" id="ARBA00022729"/>
    </source>
</evidence>
<gene>
    <name evidence="11" type="ORF">LLUT_LOCUS34645</name>
</gene>
<comment type="caution">
    <text evidence="11">The sequence shown here is derived from an EMBL/GenBank/DDBJ whole genome shotgun (WGS) entry which is preliminary data.</text>
</comment>
<accession>A0AAV1YIA1</accession>
<dbReference type="Proteomes" id="UP001497480">
    <property type="component" value="Unassembled WGS sequence"/>
</dbReference>
<dbReference type="Pfam" id="PF14543">
    <property type="entry name" value="TAXi_N"/>
    <property type="match status" value="1"/>
</dbReference>
<dbReference type="InterPro" id="IPR032861">
    <property type="entry name" value="TAXi_N"/>
</dbReference>
<evidence type="ECO:0000256" key="3">
    <source>
        <dbReference type="ARBA" id="ARBA00022525"/>
    </source>
</evidence>
<evidence type="ECO:0000256" key="2">
    <source>
        <dbReference type="ARBA" id="ARBA00007447"/>
    </source>
</evidence>
<evidence type="ECO:0000313" key="11">
    <source>
        <dbReference type="EMBL" id="CAL0333585.1"/>
    </source>
</evidence>
<feature type="signal peptide" evidence="9">
    <location>
        <begin position="1"/>
        <end position="23"/>
    </location>
</feature>
<dbReference type="EMBL" id="CAXHTB010000025">
    <property type="protein sequence ID" value="CAL0333585.1"/>
    <property type="molecule type" value="Genomic_DNA"/>
</dbReference>
<evidence type="ECO:0000256" key="1">
    <source>
        <dbReference type="ARBA" id="ARBA00004613"/>
    </source>
</evidence>
<dbReference type="Pfam" id="PF14541">
    <property type="entry name" value="TAXi_C"/>
    <property type="match status" value="1"/>
</dbReference>
<evidence type="ECO:0000259" key="10">
    <source>
        <dbReference type="PROSITE" id="PS51767"/>
    </source>
</evidence>
<keyword evidence="6" id="KW-0064">Aspartyl protease</keyword>
<dbReference type="InterPro" id="IPR021109">
    <property type="entry name" value="Peptidase_aspartic_dom_sf"/>
</dbReference>
<evidence type="ECO:0000256" key="4">
    <source>
        <dbReference type="ARBA" id="ARBA00022670"/>
    </source>
</evidence>
<dbReference type="CDD" id="cd05476">
    <property type="entry name" value="pepsin_A_like_plant"/>
    <property type="match status" value="1"/>
</dbReference>
<keyword evidence="4" id="KW-0645">Protease</keyword>
<dbReference type="InterPro" id="IPR032799">
    <property type="entry name" value="TAXi_C"/>
</dbReference>
<evidence type="ECO:0000256" key="6">
    <source>
        <dbReference type="ARBA" id="ARBA00022750"/>
    </source>
</evidence>
<dbReference type="GO" id="GO:0005576">
    <property type="term" value="C:extracellular region"/>
    <property type="evidence" value="ECO:0007669"/>
    <property type="project" value="UniProtKB-SubCell"/>
</dbReference>
<dbReference type="FunFam" id="2.40.70.10:FF:000050">
    <property type="entry name" value="Aspartic proteinase CDR1"/>
    <property type="match status" value="1"/>
</dbReference>
<keyword evidence="8" id="KW-0325">Glycoprotein</keyword>
<feature type="domain" description="Peptidase A1" evidence="10">
    <location>
        <begin position="86"/>
        <end position="419"/>
    </location>
</feature>
<evidence type="ECO:0000313" key="12">
    <source>
        <dbReference type="Proteomes" id="UP001497480"/>
    </source>
</evidence>
<dbReference type="Gene3D" id="2.40.70.10">
    <property type="entry name" value="Acid Proteases"/>
    <property type="match status" value="2"/>
</dbReference>
<comment type="subcellular location">
    <subcellularLocation>
        <location evidence="1">Secreted</location>
    </subcellularLocation>
</comment>
<dbReference type="SUPFAM" id="SSF50630">
    <property type="entry name" value="Acid proteases"/>
    <property type="match status" value="1"/>
</dbReference>
<dbReference type="InterPro" id="IPR001969">
    <property type="entry name" value="Aspartic_peptidase_AS"/>
</dbReference>
<dbReference type="InterPro" id="IPR034161">
    <property type="entry name" value="Pepsin-like_plant"/>
</dbReference>
<sequence length="426" mass="46713">MEKLYLPLVFLFLCLSGISHIEALSFDVELIHRESPKSPFYFSTETHFQRVTNAIRRSINRPNYLKQNPLLPNDVESNVYANQGEYLMSYSIGTPPVKTLGIVDTGSNIIWLQCQPCNPCYKQTSPIFDPSKSKTYRYLPCTSNKCDSTRDTSCSTNRRKNCQYTIRYGDSSSSRGDLSLDTFTLSSTRGSPIRLPNTVIGCGHQNTLVFQGDGSGIVGIGNGPISLIAQLGPSIKGKFSYCLLPLFSQSKVSSKLIFGDNNDAFASKDSVSTPIIPDPDFYRLNLLSFTVGDTKVEFQSSSNGNIIIDSGTTLTLLPSNVYSDLESAVASAIPSERIEDPSGTLSLCYKSSTNLDIPIITANFDGADVKLKALNTFVEVSEGITCFAFIPSSFAIFGNLAQQNFLIGYDVTNQVLTFKPKDCSKQ</sequence>
<dbReference type="InterPro" id="IPR051708">
    <property type="entry name" value="Plant_Aspart_Prot_A1"/>
</dbReference>
<evidence type="ECO:0000256" key="7">
    <source>
        <dbReference type="ARBA" id="ARBA00022801"/>
    </source>
</evidence>
<proteinExistence type="inferred from homology"/>
<dbReference type="AlphaFoldDB" id="A0AAV1YIA1"/>
<dbReference type="FunFam" id="2.40.70.10:FF:000016">
    <property type="entry name" value="Probable aspartic protease At2g35615"/>
    <property type="match status" value="1"/>
</dbReference>
<dbReference type="GO" id="GO:0004190">
    <property type="term" value="F:aspartic-type endopeptidase activity"/>
    <property type="evidence" value="ECO:0007669"/>
    <property type="project" value="UniProtKB-KW"/>
</dbReference>
<dbReference type="PROSITE" id="PS51767">
    <property type="entry name" value="PEPTIDASE_A1"/>
    <property type="match status" value="1"/>
</dbReference>
<feature type="chain" id="PRO_5043751925" description="Peptidase A1 domain-containing protein" evidence="9">
    <location>
        <begin position="24"/>
        <end position="426"/>
    </location>
</feature>
<dbReference type="PROSITE" id="PS00141">
    <property type="entry name" value="ASP_PROTEASE"/>
    <property type="match status" value="1"/>
</dbReference>
<dbReference type="GO" id="GO:0006508">
    <property type="term" value="P:proteolysis"/>
    <property type="evidence" value="ECO:0007669"/>
    <property type="project" value="UniProtKB-KW"/>
</dbReference>
<evidence type="ECO:0000256" key="9">
    <source>
        <dbReference type="SAM" id="SignalP"/>
    </source>
</evidence>
<keyword evidence="7" id="KW-0378">Hydrolase</keyword>
<dbReference type="PANTHER" id="PTHR47967:SF66">
    <property type="entry name" value="ASPARTIC PROTEINASE CDR1-RELATED"/>
    <property type="match status" value="1"/>
</dbReference>
<reference evidence="11 12" key="1">
    <citation type="submission" date="2024-03" db="EMBL/GenBank/DDBJ databases">
        <authorList>
            <person name="Martinez-Hernandez J."/>
        </authorList>
    </citation>
    <scope>NUCLEOTIDE SEQUENCE [LARGE SCALE GENOMIC DNA]</scope>
</reference>
<keyword evidence="5 9" id="KW-0732">Signal</keyword>
<comment type="similarity">
    <text evidence="2">Belongs to the peptidase A1 family.</text>
</comment>
<keyword evidence="3" id="KW-0964">Secreted</keyword>
<protein>
    <recommendedName>
        <fullName evidence="10">Peptidase A1 domain-containing protein</fullName>
    </recommendedName>
</protein>
<organism evidence="11 12">
    <name type="scientific">Lupinus luteus</name>
    <name type="common">European yellow lupine</name>
    <dbReference type="NCBI Taxonomy" id="3873"/>
    <lineage>
        <taxon>Eukaryota</taxon>
        <taxon>Viridiplantae</taxon>
        <taxon>Streptophyta</taxon>
        <taxon>Embryophyta</taxon>
        <taxon>Tracheophyta</taxon>
        <taxon>Spermatophyta</taxon>
        <taxon>Magnoliopsida</taxon>
        <taxon>eudicotyledons</taxon>
        <taxon>Gunneridae</taxon>
        <taxon>Pentapetalae</taxon>
        <taxon>rosids</taxon>
        <taxon>fabids</taxon>
        <taxon>Fabales</taxon>
        <taxon>Fabaceae</taxon>
        <taxon>Papilionoideae</taxon>
        <taxon>50 kb inversion clade</taxon>
        <taxon>genistoids sensu lato</taxon>
        <taxon>core genistoids</taxon>
        <taxon>Genisteae</taxon>
        <taxon>Lupinus</taxon>
    </lineage>
</organism>
<evidence type="ECO:0000256" key="8">
    <source>
        <dbReference type="ARBA" id="ARBA00023180"/>
    </source>
</evidence>